<dbReference type="Pfam" id="PF19086">
    <property type="entry name" value="Terpene_syn_C_2"/>
    <property type="match status" value="1"/>
</dbReference>
<evidence type="ECO:0000256" key="2">
    <source>
        <dbReference type="ARBA" id="ARBA00006333"/>
    </source>
</evidence>
<evidence type="ECO:0000256" key="4">
    <source>
        <dbReference type="RuleBase" id="RU366034"/>
    </source>
</evidence>
<dbReference type="Proteomes" id="UP000019376">
    <property type="component" value="Unassembled WGS sequence"/>
</dbReference>
<keyword evidence="4" id="KW-0479">Metal-binding</keyword>
<dbReference type="EC" id="4.2.3.-" evidence="4"/>
<dbReference type="AlphaFoldDB" id="S8ATP4"/>
<gene>
    <name evidence="5" type="ORF">PDE_04458</name>
</gene>
<dbReference type="GO" id="GO:0008299">
    <property type="term" value="P:isoprenoid biosynthetic process"/>
    <property type="evidence" value="ECO:0007669"/>
    <property type="project" value="UniProtKB-ARBA"/>
</dbReference>
<reference evidence="5 6" key="1">
    <citation type="journal article" date="2013" name="PLoS ONE">
        <title>Genomic and secretomic analyses reveal unique features of the lignocellulolytic enzyme system of Penicillium decumbens.</title>
        <authorList>
            <person name="Liu G."/>
            <person name="Zhang L."/>
            <person name="Wei X."/>
            <person name="Zou G."/>
            <person name="Qin Y."/>
            <person name="Ma L."/>
            <person name="Li J."/>
            <person name="Zheng H."/>
            <person name="Wang S."/>
            <person name="Wang C."/>
            <person name="Xun L."/>
            <person name="Zhao G.-P."/>
            <person name="Zhou Z."/>
            <person name="Qu Y."/>
        </authorList>
    </citation>
    <scope>NUCLEOTIDE SEQUENCE [LARGE SCALE GENOMIC DNA]</scope>
    <source>
        <strain evidence="6">114-2 / CGMCC 5302</strain>
    </source>
</reference>
<evidence type="ECO:0000256" key="1">
    <source>
        <dbReference type="ARBA" id="ARBA00001946"/>
    </source>
</evidence>
<dbReference type="GO" id="GO:0046872">
    <property type="term" value="F:metal ion binding"/>
    <property type="evidence" value="ECO:0007669"/>
    <property type="project" value="UniProtKB-KW"/>
</dbReference>
<comment type="cofactor">
    <cofactor evidence="1 4">
        <name>Mg(2+)</name>
        <dbReference type="ChEBI" id="CHEBI:18420"/>
    </cofactor>
</comment>
<name>S8ATP4_PENO1</name>
<dbReference type="eggNOG" id="ENOG502SKVE">
    <property type="taxonomic scope" value="Eukaryota"/>
</dbReference>
<dbReference type="SUPFAM" id="SSF48576">
    <property type="entry name" value="Terpenoid synthases"/>
    <property type="match status" value="1"/>
</dbReference>
<keyword evidence="4" id="KW-0456">Lyase</keyword>
<evidence type="ECO:0000313" key="6">
    <source>
        <dbReference type="Proteomes" id="UP000019376"/>
    </source>
</evidence>
<dbReference type="InterPro" id="IPR008949">
    <property type="entry name" value="Isoprenoid_synthase_dom_sf"/>
</dbReference>
<accession>S8ATP4</accession>
<dbReference type="STRING" id="933388.S8ATP4"/>
<dbReference type="GO" id="GO:0010333">
    <property type="term" value="F:terpene synthase activity"/>
    <property type="evidence" value="ECO:0007669"/>
    <property type="project" value="InterPro"/>
</dbReference>
<evidence type="ECO:0000313" key="5">
    <source>
        <dbReference type="EMBL" id="EPS29508.1"/>
    </source>
</evidence>
<sequence length="357" mass="40803">MTVTHTENALEAIQGQTFVIPSFLALFGEMSSPLHGGYACLRRSIDELIPRSDFALLGCLWWPNVDLDALRLLTHLALWYLVWDDEMESKYLGVEGDLTAADKFRSQTRTVIAMSLGLAQEDRAIIEGAPHLIQQFYPLGGRIRSQISQGNLVLLLEMVDNILDDSKKEQHFVVTRNIPSIEQYWDYRTGTNLMEALYPVTSLAISYELTVEEMRNPLLREYWEQINKTIALINDILSFKKEIVRQSDHIAISVLTSREQEKKETLNLVFLKYLELGCLQSAIDSTVGMLINSVGEMRRLKSKVLLGTEPHVHRLIETWDLYAVGFLHWSLITIRYGLDTFLQEDGTFIVSLSETFD</sequence>
<dbReference type="EMBL" id="KB644412">
    <property type="protein sequence ID" value="EPS29508.1"/>
    <property type="molecule type" value="Genomic_DNA"/>
</dbReference>
<keyword evidence="6" id="KW-1185">Reference proteome</keyword>
<comment type="similarity">
    <text evidence="2 4">Belongs to the terpene synthase family.</text>
</comment>
<keyword evidence="3 4" id="KW-0460">Magnesium</keyword>
<dbReference type="HOGENOM" id="CLU_776355_0_0_1"/>
<organism evidence="5 6">
    <name type="scientific">Penicillium oxalicum (strain 114-2 / CGMCC 5302)</name>
    <name type="common">Penicillium decumbens</name>
    <dbReference type="NCBI Taxonomy" id="933388"/>
    <lineage>
        <taxon>Eukaryota</taxon>
        <taxon>Fungi</taxon>
        <taxon>Dikarya</taxon>
        <taxon>Ascomycota</taxon>
        <taxon>Pezizomycotina</taxon>
        <taxon>Eurotiomycetes</taxon>
        <taxon>Eurotiomycetidae</taxon>
        <taxon>Eurotiales</taxon>
        <taxon>Aspergillaceae</taxon>
        <taxon>Penicillium</taxon>
    </lineage>
</organism>
<dbReference type="PANTHER" id="PTHR35201:SF4">
    <property type="entry name" value="BETA-PINACENE SYNTHASE-RELATED"/>
    <property type="match status" value="1"/>
</dbReference>
<dbReference type="OrthoDB" id="2861623at2759"/>
<evidence type="ECO:0000256" key="3">
    <source>
        <dbReference type="ARBA" id="ARBA00022842"/>
    </source>
</evidence>
<protein>
    <recommendedName>
        <fullName evidence="4">Terpene synthase</fullName>
        <ecNumber evidence="4">4.2.3.-</ecNumber>
    </recommendedName>
</protein>
<dbReference type="PhylomeDB" id="S8ATP4"/>
<dbReference type="PANTHER" id="PTHR35201">
    <property type="entry name" value="TERPENE SYNTHASE"/>
    <property type="match status" value="1"/>
</dbReference>
<dbReference type="Gene3D" id="1.10.600.10">
    <property type="entry name" value="Farnesyl Diphosphate Synthase"/>
    <property type="match status" value="1"/>
</dbReference>
<dbReference type="InterPro" id="IPR034686">
    <property type="entry name" value="Terpene_cyclase-like_2"/>
</dbReference>
<proteinExistence type="inferred from homology"/>